<dbReference type="AlphaFoldDB" id="M4EUN5"/>
<organism evidence="2 3">
    <name type="scientific">Brassica campestris</name>
    <name type="common">Field mustard</name>
    <dbReference type="NCBI Taxonomy" id="3711"/>
    <lineage>
        <taxon>Eukaryota</taxon>
        <taxon>Viridiplantae</taxon>
        <taxon>Streptophyta</taxon>
        <taxon>Embryophyta</taxon>
        <taxon>Tracheophyta</taxon>
        <taxon>Spermatophyta</taxon>
        <taxon>Magnoliopsida</taxon>
        <taxon>eudicotyledons</taxon>
        <taxon>Gunneridae</taxon>
        <taxon>Pentapetalae</taxon>
        <taxon>rosids</taxon>
        <taxon>malvids</taxon>
        <taxon>Brassicales</taxon>
        <taxon>Brassicaceae</taxon>
        <taxon>Brassiceae</taxon>
        <taxon>Brassica</taxon>
    </lineage>
</organism>
<reference evidence="2 3" key="1">
    <citation type="journal article" date="2011" name="Nat. Genet.">
        <title>The genome of the mesopolyploid crop species Brassica rapa.</title>
        <authorList>
            <consortium name="Brassica rapa Genome Sequencing Project Consortium"/>
            <person name="Wang X."/>
            <person name="Wang H."/>
            <person name="Wang J."/>
            <person name="Sun R."/>
            <person name="Wu J."/>
            <person name="Liu S."/>
            <person name="Bai Y."/>
            <person name="Mun J.H."/>
            <person name="Bancroft I."/>
            <person name="Cheng F."/>
            <person name="Huang S."/>
            <person name="Li X."/>
            <person name="Hua W."/>
            <person name="Wang J."/>
            <person name="Wang X."/>
            <person name="Freeling M."/>
            <person name="Pires J.C."/>
            <person name="Paterson A.H."/>
            <person name="Chalhoub B."/>
            <person name="Wang B."/>
            <person name="Hayward A."/>
            <person name="Sharpe A.G."/>
            <person name="Park B.S."/>
            <person name="Weisshaar B."/>
            <person name="Liu B."/>
            <person name="Li B."/>
            <person name="Liu B."/>
            <person name="Tong C."/>
            <person name="Song C."/>
            <person name="Duran C."/>
            <person name="Peng C."/>
            <person name="Geng C."/>
            <person name="Koh C."/>
            <person name="Lin C."/>
            <person name="Edwards D."/>
            <person name="Mu D."/>
            <person name="Shen D."/>
            <person name="Soumpourou E."/>
            <person name="Li F."/>
            <person name="Fraser F."/>
            <person name="Conant G."/>
            <person name="Lassalle G."/>
            <person name="King G.J."/>
            <person name="Bonnema G."/>
            <person name="Tang H."/>
            <person name="Wang H."/>
            <person name="Belcram H."/>
            <person name="Zhou H."/>
            <person name="Hirakawa H."/>
            <person name="Abe H."/>
            <person name="Guo H."/>
            <person name="Wang H."/>
            <person name="Jin H."/>
            <person name="Parkin I.A."/>
            <person name="Batley J."/>
            <person name="Kim J.S."/>
            <person name="Just J."/>
            <person name="Li J."/>
            <person name="Xu J."/>
            <person name="Deng J."/>
            <person name="Kim J.A."/>
            <person name="Li J."/>
            <person name="Yu J."/>
            <person name="Meng J."/>
            <person name="Wang J."/>
            <person name="Min J."/>
            <person name="Poulain J."/>
            <person name="Wang J."/>
            <person name="Hatakeyama K."/>
            <person name="Wu K."/>
            <person name="Wang L."/>
            <person name="Fang L."/>
            <person name="Trick M."/>
            <person name="Links M.G."/>
            <person name="Zhao M."/>
            <person name="Jin M."/>
            <person name="Ramchiary N."/>
            <person name="Drou N."/>
            <person name="Berkman P.J."/>
            <person name="Cai Q."/>
            <person name="Huang Q."/>
            <person name="Li R."/>
            <person name="Tabata S."/>
            <person name="Cheng S."/>
            <person name="Zhang S."/>
            <person name="Zhang S."/>
            <person name="Huang S."/>
            <person name="Sato S."/>
            <person name="Sun S."/>
            <person name="Kwon S.J."/>
            <person name="Choi S.R."/>
            <person name="Lee T.H."/>
            <person name="Fan W."/>
            <person name="Zhao X."/>
            <person name="Tan X."/>
            <person name="Xu X."/>
            <person name="Wang Y."/>
            <person name="Qiu Y."/>
            <person name="Yin Y."/>
            <person name="Li Y."/>
            <person name="Du Y."/>
            <person name="Liao Y."/>
            <person name="Lim Y."/>
            <person name="Narusaka Y."/>
            <person name="Wang Y."/>
            <person name="Wang Z."/>
            <person name="Li Z."/>
            <person name="Wang Z."/>
            <person name="Xiong Z."/>
            <person name="Zhang Z."/>
        </authorList>
    </citation>
    <scope>NUCLEOTIDE SEQUENCE [LARGE SCALE GENOMIC DNA]</scope>
    <source>
        <strain evidence="2 3">cv. Chiifu-401-42</strain>
    </source>
</reference>
<dbReference type="Gramene" id="Bra032517.1">
    <property type="protein sequence ID" value="Bra032517.1-P"/>
    <property type="gene ID" value="Bra032517"/>
</dbReference>
<dbReference type="GO" id="GO:0005737">
    <property type="term" value="C:cytoplasm"/>
    <property type="evidence" value="ECO:0000318"/>
    <property type="project" value="GO_Central"/>
</dbReference>
<feature type="compositionally biased region" description="Pro residues" evidence="1">
    <location>
        <begin position="36"/>
        <end position="47"/>
    </location>
</feature>
<dbReference type="EnsemblPlants" id="Bra032517.1">
    <property type="protein sequence ID" value="Bra032517.1-P"/>
    <property type="gene ID" value="Bra032517"/>
</dbReference>
<evidence type="ECO:0000313" key="2">
    <source>
        <dbReference type="EnsemblPlants" id="Bra032517.1-P"/>
    </source>
</evidence>
<dbReference type="Proteomes" id="UP000011750">
    <property type="component" value="Chromosome A09"/>
</dbReference>
<dbReference type="GO" id="GO:0005634">
    <property type="term" value="C:nucleus"/>
    <property type="evidence" value="ECO:0000318"/>
    <property type="project" value="GO_Central"/>
</dbReference>
<proteinExistence type="predicted"/>
<dbReference type="InParanoid" id="M4EUN5"/>
<evidence type="ECO:0000256" key="1">
    <source>
        <dbReference type="SAM" id="MobiDB-lite"/>
    </source>
</evidence>
<keyword evidence="3" id="KW-1185">Reference proteome</keyword>
<feature type="compositionally biased region" description="Basic residues" evidence="1">
    <location>
        <begin position="59"/>
        <end position="68"/>
    </location>
</feature>
<feature type="compositionally biased region" description="Basic residues" evidence="1">
    <location>
        <begin position="1"/>
        <end position="15"/>
    </location>
</feature>
<dbReference type="HOGENOM" id="CLU_2375805_0_0_1"/>
<sequence>MSSTARNRKSSRLQRRAPPPLKINPSVANWKIVIPLLPPTESPPQKPPTAMKREEQRWGKRWRSRRFSRSGNTQRLRFTTSQGRRLISRLHGQTN</sequence>
<feature type="region of interest" description="Disordered" evidence="1">
    <location>
        <begin position="36"/>
        <end position="95"/>
    </location>
</feature>
<protein>
    <submittedName>
        <fullName evidence="2">Uncharacterized protein</fullName>
    </submittedName>
</protein>
<accession>M4EUN5</accession>
<name>M4EUN5_BRACM</name>
<reference evidence="2 3" key="2">
    <citation type="journal article" date="2018" name="Hortic Res">
        <title>Improved Brassica rapa reference genome by single-molecule sequencing and chromosome conformation capture technologies.</title>
        <authorList>
            <person name="Zhang L."/>
            <person name="Cai X."/>
            <person name="Wu J."/>
            <person name="Liu M."/>
            <person name="Grob S."/>
            <person name="Cheng F."/>
            <person name="Liang J."/>
            <person name="Cai C."/>
            <person name="Liu Z."/>
            <person name="Liu B."/>
            <person name="Wang F."/>
            <person name="Li S."/>
            <person name="Liu F."/>
            <person name="Li X."/>
            <person name="Cheng L."/>
            <person name="Yang W."/>
            <person name="Li M.H."/>
            <person name="Grossniklaus U."/>
            <person name="Zheng H."/>
            <person name="Wang X."/>
        </authorList>
    </citation>
    <scope>NUCLEOTIDE SEQUENCE [LARGE SCALE GENOMIC DNA]</scope>
    <source>
        <strain evidence="2 3">cv. Chiifu-401-42</strain>
    </source>
</reference>
<feature type="region of interest" description="Disordered" evidence="1">
    <location>
        <begin position="1"/>
        <end position="24"/>
    </location>
</feature>
<feature type="compositionally biased region" description="Polar residues" evidence="1">
    <location>
        <begin position="69"/>
        <end position="83"/>
    </location>
</feature>
<evidence type="ECO:0000313" key="3">
    <source>
        <dbReference type="Proteomes" id="UP000011750"/>
    </source>
</evidence>
<reference evidence="2" key="3">
    <citation type="submission" date="2023-03" db="UniProtKB">
        <authorList>
            <consortium name="EnsemblPlants"/>
        </authorList>
    </citation>
    <scope>IDENTIFICATION</scope>
    <source>
        <strain evidence="2">cv. Chiifu-401-42</strain>
    </source>
</reference>